<keyword evidence="1" id="KW-0175">Coiled coil</keyword>
<dbReference type="eggNOG" id="COG5509">
    <property type="taxonomic scope" value="Bacteria"/>
</dbReference>
<name>D7A7A3_ANCN5</name>
<accession>D7A7A3</accession>
<dbReference type="Pfam" id="PF06698">
    <property type="entry name" value="DUF1192"/>
    <property type="match status" value="1"/>
</dbReference>
<dbReference type="HOGENOM" id="CLU_189918_3_0_5"/>
<feature type="coiled-coil region" evidence="1">
    <location>
        <begin position="30"/>
        <end position="57"/>
    </location>
</feature>
<protein>
    <recommendedName>
        <fullName evidence="4">DUF1192 domain-containing protein</fullName>
    </recommendedName>
</protein>
<dbReference type="KEGG" id="sno:Snov_3059"/>
<dbReference type="InterPro" id="IPR009579">
    <property type="entry name" value="DUF1192"/>
</dbReference>
<gene>
    <name evidence="2" type="ordered locus">Snov_3059</name>
</gene>
<evidence type="ECO:0000256" key="1">
    <source>
        <dbReference type="SAM" id="Coils"/>
    </source>
</evidence>
<reference evidence="2 3" key="1">
    <citation type="journal article" date="2012" name="Stand. Genomic Sci.">
        <title>Complete genome sequence of the facultatively chemolithoautotrophic and methylotrophic alpha Proteobacterium Starkeya novella type strain (ATCC 8093(T)).</title>
        <authorList>
            <person name="Kappler U."/>
            <person name="Davenport K."/>
            <person name="Beatson S."/>
            <person name="Lucas S."/>
            <person name="Lapidus A."/>
            <person name="Copeland A."/>
            <person name="Berry K.W."/>
            <person name="Glavina Del Rio T."/>
            <person name="Hammon N."/>
            <person name="Dalin E."/>
            <person name="Tice H."/>
            <person name="Pitluck S."/>
            <person name="Richardson P."/>
            <person name="Bruce D."/>
            <person name="Goodwin L.A."/>
            <person name="Han C."/>
            <person name="Tapia R."/>
            <person name="Detter J.C."/>
            <person name="Chang Y.J."/>
            <person name="Jeffries C.D."/>
            <person name="Land M."/>
            <person name="Hauser L."/>
            <person name="Kyrpides N.C."/>
            <person name="Goker M."/>
            <person name="Ivanova N."/>
            <person name="Klenk H.P."/>
            <person name="Woyke T."/>
        </authorList>
    </citation>
    <scope>NUCLEOTIDE SEQUENCE [LARGE SCALE GENOMIC DNA]</scope>
    <source>
        <strain evidence="3">ATCC 8093 / DSM 506 / JCM 20403 / CCM 1077 / IAM 12100 / NBRC 12443 / NCIMB 10456</strain>
    </source>
</reference>
<dbReference type="Proteomes" id="UP000006633">
    <property type="component" value="Chromosome"/>
</dbReference>
<sequence length="67" mass="7436">MAIDDDLFPSAPVRKPGTHELGADLSLLSETELEERIAQLLAEAERLKAALEKKRASRAAAENFFKR</sequence>
<evidence type="ECO:0008006" key="4">
    <source>
        <dbReference type="Google" id="ProtNLM"/>
    </source>
</evidence>
<dbReference type="RefSeq" id="WP_013167837.1">
    <property type="nucleotide sequence ID" value="NC_014217.1"/>
</dbReference>
<evidence type="ECO:0000313" key="2">
    <source>
        <dbReference type="EMBL" id="ADH90334.1"/>
    </source>
</evidence>
<dbReference type="EMBL" id="CP002026">
    <property type="protein sequence ID" value="ADH90334.1"/>
    <property type="molecule type" value="Genomic_DNA"/>
</dbReference>
<organism evidence="2 3">
    <name type="scientific">Ancylobacter novellus (strain ATCC 8093 / DSM 506 / JCM 20403 / CCM 1077 / IAM 12100 / NBRC 12443 / NCIMB 10456)</name>
    <name type="common">Starkeya novella</name>
    <dbReference type="NCBI Taxonomy" id="639283"/>
    <lineage>
        <taxon>Bacteria</taxon>
        <taxon>Pseudomonadati</taxon>
        <taxon>Pseudomonadota</taxon>
        <taxon>Alphaproteobacteria</taxon>
        <taxon>Hyphomicrobiales</taxon>
        <taxon>Xanthobacteraceae</taxon>
        <taxon>Ancylobacter</taxon>
    </lineage>
</organism>
<keyword evidence="3" id="KW-1185">Reference proteome</keyword>
<dbReference type="AlphaFoldDB" id="D7A7A3"/>
<evidence type="ECO:0000313" key="3">
    <source>
        <dbReference type="Proteomes" id="UP000006633"/>
    </source>
</evidence>
<proteinExistence type="predicted"/>